<accession>A0ACC2EYU8</accession>
<comment type="caution">
    <text evidence="1">The sequence shown here is derived from an EMBL/GenBank/DDBJ whole genome shotgun (WGS) entry which is preliminary data.</text>
</comment>
<reference evidence="2" key="1">
    <citation type="journal article" date="2024" name="Proc. Natl. Acad. Sci. U.S.A.">
        <title>Extraordinary preservation of gene collinearity over three hundred million years revealed in homosporous lycophytes.</title>
        <authorList>
            <person name="Li C."/>
            <person name="Wickell D."/>
            <person name="Kuo L.Y."/>
            <person name="Chen X."/>
            <person name="Nie B."/>
            <person name="Liao X."/>
            <person name="Peng D."/>
            <person name="Ji J."/>
            <person name="Jenkins J."/>
            <person name="Williams M."/>
            <person name="Shu S."/>
            <person name="Plott C."/>
            <person name="Barry K."/>
            <person name="Rajasekar S."/>
            <person name="Grimwood J."/>
            <person name="Han X."/>
            <person name="Sun S."/>
            <person name="Hou Z."/>
            <person name="He W."/>
            <person name="Dai G."/>
            <person name="Sun C."/>
            <person name="Schmutz J."/>
            <person name="Leebens-Mack J.H."/>
            <person name="Li F.W."/>
            <person name="Wang L."/>
        </authorList>
    </citation>
    <scope>NUCLEOTIDE SEQUENCE [LARGE SCALE GENOMIC DNA]</scope>
    <source>
        <strain evidence="2">cv. PW_Plant_1</strain>
    </source>
</reference>
<sequence length="150" mass="16334">MTESMDLAYNMRNSGMHLAACAAVPVIFLCLFNTASPAVDTMPGMNMQAPIGSIFNSTSDDAIHSKDANRSARHTSGHYVCSGKDIRISQHYLGFSADEIPEFALEIVNTCRSKKTSGRIMFMFIAANSHHTSWWIPKFSVAAVPTIASS</sequence>
<gene>
    <name evidence="1" type="ORF">O6H91_01G169200</name>
</gene>
<name>A0ACC2EYU8_DIPCM</name>
<evidence type="ECO:0000313" key="1">
    <source>
        <dbReference type="EMBL" id="KAJ7571613.1"/>
    </source>
</evidence>
<protein>
    <submittedName>
        <fullName evidence="1">Uncharacterized protein</fullName>
    </submittedName>
</protein>
<proteinExistence type="predicted"/>
<evidence type="ECO:0000313" key="2">
    <source>
        <dbReference type="Proteomes" id="UP001162992"/>
    </source>
</evidence>
<dbReference type="Proteomes" id="UP001162992">
    <property type="component" value="Chromosome 1"/>
</dbReference>
<organism evidence="1 2">
    <name type="scientific">Diphasiastrum complanatum</name>
    <name type="common">Issler's clubmoss</name>
    <name type="synonym">Lycopodium complanatum</name>
    <dbReference type="NCBI Taxonomy" id="34168"/>
    <lineage>
        <taxon>Eukaryota</taxon>
        <taxon>Viridiplantae</taxon>
        <taxon>Streptophyta</taxon>
        <taxon>Embryophyta</taxon>
        <taxon>Tracheophyta</taxon>
        <taxon>Lycopodiopsida</taxon>
        <taxon>Lycopodiales</taxon>
        <taxon>Lycopodiaceae</taxon>
        <taxon>Lycopodioideae</taxon>
        <taxon>Diphasiastrum</taxon>
    </lineage>
</organism>
<dbReference type="EMBL" id="CM055092">
    <property type="protein sequence ID" value="KAJ7571613.1"/>
    <property type="molecule type" value="Genomic_DNA"/>
</dbReference>
<keyword evidence="2" id="KW-1185">Reference proteome</keyword>